<reference evidence="3" key="1">
    <citation type="journal article" date="2016" name="Nature">
        <title>The genome of the seagrass Zostera marina reveals angiosperm adaptation to the sea.</title>
        <authorList>
            <person name="Olsen J.L."/>
            <person name="Rouze P."/>
            <person name="Verhelst B."/>
            <person name="Lin Y.-C."/>
            <person name="Bayer T."/>
            <person name="Collen J."/>
            <person name="Dattolo E."/>
            <person name="De Paoli E."/>
            <person name="Dittami S."/>
            <person name="Maumus F."/>
            <person name="Michel G."/>
            <person name="Kersting A."/>
            <person name="Lauritano C."/>
            <person name="Lohaus R."/>
            <person name="Toepel M."/>
            <person name="Tonon T."/>
            <person name="Vanneste K."/>
            <person name="Amirebrahimi M."/>
            <person name="Brakel J."/>
            <person name="Bostroem C."/>
            <person name="Chovatia M."/>
            <person name="Grimwood J."/>
            <person name="Jenkins J.W."/>
            <person name="Jueterbock A."/>
            <person name="Mraz A."/>
            <person name="Stam W.T."/>
            <person name="Tice H."/>
            <person name="Bornberg-Bauer E."/>
            <person name="Green P.J."/>
            <person name="Pearson G.A."/>
            <person name="Procaccini G."/>
            <person name="Duarte C.M."/>
            <person name="Schmutz J."/>
            <person name="Reusch T.B.H."/>
            <person name="Van de Peer Y."/>
        </authorList>
    </citation>
    <scope>NUCLEOTIDE SEQUENCE [LARGE SCALE GENOMIC DNA]</scope>
    <source>
        <strain evidence="3">cv. Finnish</strain>
    </source>
</reference>
<dbReference type="Pfam" id="PF02519">
    <property type="entry name" value="Auxin_inducible"/>
    <property type="match status" value="1"/>
</dbReference>
<dbReference type="Proteomes" id="UP000036987">
    <property type="component" value="Unassembled WGS sequence"/>
</dbReference>
<keyword evidence="3" id="KW-1185">Reference proteome</keyword>
<protein>
    <submittedName>
        <fullName evidence="2">SAUR-like auxin-responsive protein family</fullName>
    </submittedName>
</protein>
<proteinExistence type="inferred from homology"/>
<dbReference type="AlphaFoldDB" id="A0A0K9P1I1"/>
<dbReference type="PANTHER" id="PTHR35296:SF8">
    <property type="entry name" value="SMALL AUXIN-UP RNA-RELATED"/>
    <property type="match status" value="1"/>
</dbReference>
<organism evidence="2 3">
    <name type="scientific">Zostera marina</name>
    <name type="common">Eelgrass</name>
    <dbReference type="NCBI Taxonomy" id="29655"/>
    <lineage>
        <taxon>Eukaryota</taxon>
        <taxon>Viridiplantae</taxon>
        <taxon>Streptophyta</taxon>
        <taxon>Embryophyta</taxon>
        <taxon>Tracheophyta</taxon>
        <taxon>Spermatophyta</taxon>
        <taxon>Magnoliopsida</taxon>
        <taxon>Liliopsida</taxon>
        <taxon>Zosteraceae</taxon>
        <taxon>Zostera</taxon>
    </lineage>
</organism>
<comment type="similarity">
    <text evidence="1">Belongs to the ARG7 family.</text>
</comment>
<dbReference type="OMA" id="PQEDEAW"/>
<dbReference type="OrthoDB" id="1924524at2759"/>
<name>A0A0K9P1I1_ZOSMR</name>
<dbReference type="PANTHER" id="PTHR35296">
    <property type="entry name" value="EXPRESSED PROTEIN"/>
    <property type="match status" value="1"/>
</dbReference>
<dbReference type="EMBL" id="LFYR01001300">
    <property type="protein sequence ID" value="KMZ62921.1"/>
    <property type="molecule type" value="Genomic_DNA"/>
</dbReference>
<sequence length="128" mass="14190">MGIGAGNGSINGKLGKIKCMIRKLQTKSHQNQTSTMQNSDKLTTTVMEKVEDDAQTVYVGKTRRRYLVNSDVIHHPLFQVLVKKSGVFTGGGLAVGCEVVLFEHLLWLLQNTDPSSESLDELVDFYAY</sequence>
<comment type="caution">
    <text evidence="2">The sequence shown here is derived from an EMBL/GenBank/DDBJ whole genome shotgun (WGS) entry which is preliminary data.</text>
</comment>
<gene>
    <name evidence="2" type="ORF">ZOSMA_438G00010</name>
</gene>
<evidence type="ECO:0000256" key="1">
    <source>
        <dbReference type="ARBA" id="ARBA00006974"/>
    </source>
</evidence>
<evidence type="ECO:0000313" key="3">
    <source>
        <dbReference type="Proteomes" id="UP000036987"/>
    </source>
</evidence>
<evidence type="ECO:0000313" key="2">
    <source>
        <dbReference type="EMBL" id="KMZ62921.1"/>
    </source>
</evidence>
<dbReference type="GO" id="GO:0009733">
    <property type="term" value="P:response to auxin"/>
    <property type="evidence" value="ECO:0007669"/>
    <property type="project" value="InterPro"/>
</dbReference>
<dbReference type="InterPro" id="IPR003676">
    <property type="entry name" value="SAUR_fam"/>
</dbReference>
<accession>A0A0K9P1I1</accession>